<accession>A0AAW1P733</accession>
<evidence type="ECO:0000313" key="3">
    <source>
        <dbReference type="EMBL" id="KAK9804241.1"/>
    </source>
</evidence>
<dbReference type="Proteomes" id="UP001489004">
    <property type="component" value="Unassembled WGS sequence"/>
</dbReference>
<evidence type="ECO:0000313" key="4">
    <source>
        <dbReference type="Proteomes" id="UP001489004"/>
    </source>
</evidence>
<dbReference type="InterPro" id="IPR000073">
    <property type="entry name" value="AB_hydrolase_1"/>
</dbReference>
<name>A0AAW1P733_9CHLO</name>
<dbReference type="AlphaFoldDB" id="A0AAW1P733"/>
<keyword evidence="1" id="KW-0472">Membrane</keyword>
<keyword evidence="4" id="KW-1185">Reference proteome</keyword>
<proteinExistence type="predicted"/>
<gene>
    <name evidence="3" type="ORF">WJX72_002946</name>
</gene>
<reference evidence="3 4" key="1">
    <citation type="journal article" date="2024" name="Nat. Commun.">
        <title>Phylogenomics reveals the evolutionary origins of lichenization in chlorophyte algae.</title>
        <authorList>
            <person name="Puginier C."/>
            <person name="Libourel C."/>
            <person name="Otte J."/>
            <person name="Skaloud P."/>
            <person name="Haon M."/>
            <person name="Grisel S."/>
            <person name="Petersen M."/>
            <person name="Berrin J.G."/>
            <person name="Delaux P.M."/>
            <person name="Dal Grande F."/>
            <person name="Keller J."/>
        </authorList>
    </citation>
    <scope>NUCLEOTIDE SEQUENCE [LARGE SCALE GENOMIC DNA]</scope>
    <source>
        <strain evidence="3 4">SAG 2043</strain>
    </source>
</reference>
<dbReference type="Pfam" id="PF00561">
    <property type="entry name" value="Abhydrolase_1"/>
    <property type="match status" value="1"/>
</dbReference>
<feature type="domain" description="AB hydrolase-1" evidence="2">
    <location>
        <begin position="201"/>
        <end position="303"/>
    </location>
</feature>
<dbReference type="EMBL" id="JALJOR010000018">
    <property type="protein sequence ID" value="KAK9804241.1"/>
    <property type="molecule type" value="Genomic_DNA"/>
</dbReference>
<comment type="caution">
    <text evidence="3">The sequence shown here is derived from an EMBL/GenBank/DDBJ whole genome shotgun (WGS) entry which is preliminary data.</text>
</comment>
<feature type="transmembrane region" description="Helical" evidence="1">
    <location>
        <begin position="12"/>
        <end position="30"/>
    </location>
</feature>
<dbReference type="InterPro" id="IPR029058">
    <property type="entry name" value="AB_hydrolase_fold"/>
</dbReference>
<protein>
    <recommendedName>
        <fullName evidence="2">AB hydrolase-1 domain-containing protein</fullName>
    </recommendedName>
</protein>
<dbReference type="Gene3D" id="3.40.50.1820">
    <property type="entry name" value="alpha/beta hydrolase"/>
    <property type="match status" value="1"/>
</dbReference>
<organism evidence="3 4">
    <name type="scientific">[Myrmecia] bisecta</name>
    <dbReference type="NCBI Taxonomy" id="41462"/>
    <lineage>
        <taxon>Eukaryota</taxon>
        <taxon>Viridiplantae</taxon>
        <taxon>Chlorophyta</taxon>
        <taxon>core chlorophytes</taxon>
        <taxon>Trebouxiophyceae</taxon>
        <taxon>Trebouxiales</taxon>
        <taxon>Trebouxiaceae</taxon>
        <taxon>Myrmecia</taxon>
    </lineage>
</organism>
<evidence type="ECO:0000256" key="1">
    <source>
        <dbReference type="SAM" id="Phobius"/>
    </source>
</evidence>
<evidence type="ECO:0000259" key="2">
    <source>
        <dbReference type="Pfam" id="PF00561"/>
    </source>
</evidence>
<dbReference type="PANTHER" id="PTHR37471">
    <property type="entry name" value="UNNAMED PRODUCT"/>
    <property type="match status" value="1"/>
</dbReference>
<sequence length="434" mass="49269">MSTTRTQQKRRVGWYWLLASWGLAEVVFFHRQRARLQESNRRLMYVPDPAHIARTKQRFLQLRRVINFRAFLSGWFHNAPFEQITRGNVEDFVAYAFYDSTPANLSDKARQLTSDFVDACERTWGVSFNPGTSQRVSFMAHLWEPLRVMHKPLVIHLVSEATGKVVHCYLARHGFVSHRHKDLPYWIRQPAVPRTAAREQPLVFLHGVGFGLALYVQFIRAMLRTFPDRTIIVAEFAHVSLRVATHATAVDDIADSVQALLRAHGVADACILAHSFGCFVASRLCQMHPQVVHSLALLDPVCMMLCFPQLLHSFIYKPFDFSALTRLSGIVDVARWFCSRDLGIAEAFCRNFIWHSLMLWPDDLPVRTLLCMGARDDLVPAGLVRAQLAHAGSTAQVLECATGRHGAFLFDMEWQRQILDASKALFDGDAVSPG</sequence>
<keyword evidence="1" id="KW-1133">Transmembrane helix</keyword>
<keyword evidence="1" id="KW-0812">Transmembrane</keyword>
<dbReference type="SUPFAM" id="SSF53474">
    <property type="entry name" value="alpha/beta-Hydrolases"/>
    <property type="match status" value="1"/>
</dbReference>
<dbReference type="PANTHER" id="PTHR37471:SF1">
    <property type="entry name" value="AB HYDROLASE-1 DOMAIN-CONTAINING PROTEIN"/>
    <property type="match status" value="1"/>
</dbReference>